<protein>
    <submittedName>
        <fullName evidence="2">Glyoxalase family protein</fullName>
    </submittedName>
</protein>
<evidence type="ECO:0000313" key="3">
    <source>
        <dbReference type="Proteomes" id="UP000003155"/>
    </source>
</evidence>
<sequence>MTKPNKIYACWIYVSDLEKSKQFYQRIGFEVKLTDGDWIEFDLGDTSFAILKRPRKKGDVIARKTRIMFETDNIELVYEELKEKRIKTIGEIRTEPYGKLLTFEDPDGHWLEFYQELPTVD</sequence>
<keyword evidence="3" id="KW-1185">Reference proteome</keyword>
<dbReference type="PROSITE" id="PS51819">
    <property type="entry name" value="VOC"/>
    <property type="match status" value="1"/>
</dbReference>
<feature type="domain" description="VOC" evidence="1">
    <location>
        <begin position="6"/>
        <end position="116"/>
    </location>
</feature>
<reference evidence="2 3" key="1">
    <citation type="submission" date="2011-02" db="EMBL/GenBank/DDBJ databases">
        <authorList>
            <person name="Durkin A.S."/>
            <person name="Madupu R."/>
            <person name="Torralba M."/>
            <person name="Gillis M."/>
            <person name="Methe B."/>
            <person name="Sutton G."/>
            <person name="Nelson K.E."/>
        </authorList>
    </citation>
    <scope>NUCLEOTIDE SEQUENCE [LARGE SCALE GENOMIC DNA]</scope>
    <source>
        <strain evidence="2 3">CRIS 18C-A</strain>
    </source>
</reference>
<dbReference type="Proteomes" id="UP000003155">
    <property type="component" value="Unassembled WGS sequence"/>
</dbReference>
<dbReference type="Pfam" id="PF00903">
    <property type="entry name" value="Glyoxalase"/>
    <property type="match status" value="1"/>
</dbReference>
<dbReference type="SUPFAM" id="SSF54593">
    <property type="entry name" value="Glyoxalase/Bleomycin resistance protein/Dihydroxybiphenyl dioxygenase"/>
    <property type="match status" value="1"/>
</dbReference>
<name>F0H5C0_9BACT</name>
<accession>F0H5C0</accession>
<dbReference type="CDD" id="cd06587">
    <property type="entry name" value="VOC"/>
    <property type="match status" value="1"/>
</dbReference>
<proteinExistence type="predicted"/>
<gene>
    <name evidence="2" type="ORF">HMPREF9303_1964</name>
</gene>
<dbReference type="Gene3D" id="3.10.180.10">
    <property type="entry name" value="2,3-Dihydroxybiphenyl 1,2-Dioxygenase, domain 1"/>
    <property type="match status" value="1"/>
</dbReference>
<dbReference type="InterPro" id="IPR004360">
    <property type="entry name" value="Glyas_Fos-R_dOase_dom"/>
</dbReference>
<dbReference type="EMBL" id="AEXO01000029">
    <property type="protein sequence ID" value="EGC86996.1"/>
    <property type="molecule type" value="Genomic_DNA"/>
</dbReference>
<evidence type="ECO:0000259" key="1">
    <source>
        <dbReference type="PROSITE" id="PS51819"/>
    </source>
</evidence>
<evidence type="ECO:0000313" key="2">
    <source>
        <dbReference type="EMBL" id="EGC86996.1"/>
    </source>
</evidence>
<dbReference type="RefSeq" id="WP_004352301.1">
    <property type="nucleotide sequence ID" value="NZ_AEXO01000029.1"/>
</dbReference>
<organism evidence="2 3">
    <name type="scientific">Prevotella denticola CRIS 18C-A</name>
    <dbReference type="NCBI Taxonomy" id="944557"/>
    <lineage>
        <taxon>Bacteria</taxon>
        <taxon>Pseudomonadati</taxon>
        <taxon>Bacteroidota</taxon>
        <taxon>Bacteroidia</taxon>
        <taxon>Bacteroidales</taxon>
        <taxon>Prevotellaceae</taxon>
        <taxon>Prevotella</taxon>
    </lineage>
</organism>
<dbReference type="InterPro" id="IPR037523">
    <property type="entry name" value="VOC_core"/>
</dbReference>
<comment type="caution">
    <text evidence="2">The sequence shown here is derived from an EMBL/GenBank/DDBJ whole genome shotgun (WGS) entry which is preliminary data.</text>
</comment>
<dbReference type="InterPro" id="IPR029068">
    <property type="entry name" value="Glyas_Bleomycin-R_OHBP_Dase"/>
</dbReference>
<dbReference type="AlphaFoldDB" id="F0H5C0"/>